<organism evidence="2">
    <name type="scientific">Mucor ambiguus</name>
    <dbReference type="NCBI Taxonomy" id="91626"/>
    <lineage>
        <taxon>Eukaryota</taxon>
        <taxon>Fungi</taxon>
        <taxon>Fungi incertae sedis</taxon>
        <taxon>Mucoromycota</taxon>
        <taxon>Mucoromycotina</taxon>
        <taxon>Mucoromycetes</taxon>
        <taxon>Mucorales</taxon>
        <taxon>Mucorineae</taxon>
        <taxon>Mucoraceae</taxon>
        <taxon>Mucor</taxon>
    </lineage>
</organism>
<gene>
    <name evidence="2" type="ORF">MAM1_0027c02183</name>
</gene>
<dbReference type="AlphaFoldDB" id="A0A0C9M264"/>
<dbReference type="Proteomes" id="UP000053815">
    <property type="component" value="Unassembled WGS sequence"/>
</dbReference>
<proteinExistence type="predicted"/>
<evidence type="ECO:0000313" key="3">
    <source>
        <dbReference type="Proteomes" id="UP000053815"/>
    </source>
</evidence>
<reference evidence="2" key="1">
    <citation type="submission" date="2014-09" db="EMBL/GenBank/DDBJ databases">
        <title>Draft genome sequence of an oleaginous Mucoromycotina fungus Mucor ambiguus NBRC6742.</title>
        <authorList>
            <person name="Takeda I."/>
            <person name="Yamane N."/>
            <person name="Morita T."/>
            <person name="Tamano K."/>
            <person name="Machida M."/>
            <person name="Baker S."/>
            <person name="Koike H."/>
        </authorList>
    </citation>
    <scope>NUCLEOTIDE SEQUENCE</scope>
    <source>
        <strain evidence="2">NBRC 6742</strain>
    </source>
</reference>
<protein>
    <submittedName>
        <fullName evidence="2">Uncharacterized protein</fullName>
    </submittedName>
</protein>
<feature type="compositionally biased region" description="Basic and acidic residues" evidence="1">
    <location>
        <begin position="11"/>
        <end position="24"/>
    </location>
</feature>
<evidence type="ECO:0000256" key="1">
    <source>
        <dbReference type="SAM" id="MobiDB-lite"/>
    </source>
</evidence>
<dbReference type="EMBL" id="DF836316">
    <property type="protein sequence ID" value="GAN02736.1"/>
    <property type="molecule type" value="Genomic_DNA"/>
</dbReference>
<feature type="region of interest" description="Disordered" evidence="1">
    <location>
        <begin position="1"/>
        <end position="24"/>
    </location>
</feature>
<sequence length="73" mass="8014">MPLNITTNVSFKDENEGGDSVDSKADKIRSTANAVKAKVINGYAKQEAINDAALTPTVKHSRIRIQLRPDFSR</sequence>
<feature type="compositionally biased region" description="Polar residues" evidence="1">
    <location>
        <begin position="1"/>
        <end position="10"/>
    </location>
</feature>
<name>A0A0C9M264_9FUNG</name>
<evidence type="ECO:0000313" key="2">
    <source>
        <dbReference type="EMBL" id="GAN02736.1"/>
    </source>
</evidence>
<keyword evidence="3" id="KW-1185">Reference proteome</keyword>
<accession>A0A0C9M264</accession>